<evidence type="ECO:0000313" key="1">
    <source>
        <dbReference type="EMBL" id="KAL1560808.1"/>
    </source>
</evidence>
<protein>
    <recommendedName>
        <fullName evidence="3">DUF674 family protein</fullName>
    </recommendedName>
</protein>
<accession>A0ABD1HZ12</accession>
<dbReference type="AlphaFoldDB" id="A0ABD1HZ12"/>
<dbReference type="InterPro" id="IPR007750">
    <property type="entry name" value="DUF674"/>
</dbReference>
<gene>
    <name evidence="1" type="ORF">AAHA92_10980</name>
</gene>
<dbReference type="PANTHER" id="PTHR33103:SF27">
    <property type="entry name" value="OS04G0594700 PROTEIN"/>
    <property type="match status" value="1"/>
</dbReference>
<name>A0ABD1HZ12_SALDI</name>
<comment type="caution">
    <text evidence="1">The sequence shown here is derived from an EMBL/GenBank/DDBJ whole genome shotgun (WGS) entry which is preliminary data.</text>
</comment>
<reference evidence="1 2" key="1">
    <citation type="submission" date="2024-06" db="EMBL/GenBank/DDBJ databases">
        <title>A chromosome level genome sequence of Diviner's sage (Salvia divinorum).</title>
        <authorList>
            <person name="Ford S.A."/>
            <person name="Ro D.-K."/>
            <person name="Ness R.W."/>
            <person name="Phillips M.A."/>
        </authorList>
    </citation>
    <scope>NUCLEOTIDE SEQUENCE [LARGE SCALE GENOMIC DNA]</scope>
    <source>
        <strain evidence="1">SAF-2024a</strain>
        <tissue evidence="1">Leaf</tissue>
    </source>
</reference>
<evidence type="ECO:0008006" key="3">
    <source>
        <dbReference type="Google" id="ProtNLM"/>
    </source>
</evidence>
<dbReference type="Proteomes" id="UP001567538">
    <property type="component" value="Unassembled WGS sequence"/>
</dbReference>
<organism evidence="1 2">
    <name type="scientific">Salvia divinorum</name>
    <name type="common">Maria pastora</name>
    <name type="synonym">Diviner's sage</name>
    <dbReference type="NCBI Taxonomy" id="28513"/>
    <lineage>
        <taxon>Eukaryota</taxon>
        <taxon>Viridiplantae</taxon>
        <taxon>Streptophyta</taxon>
        <taxon>Embryophyta</taxon>
        <taxon>Tracheophyta</taxon>
        <taxon>Spermatophyta</taxon>
        <taxon>Magnoliopsida</taxon>
        <taxon>eudicotyledons</taxon>
        <taxon>Gunneridae</taxon>
        <taxon>Pentapetalae</taxon>
        <taxon>asterids</taxon>
        <taxon>lamiids</taxon>
        <taxon>Lamiales</taxon>
        <taxon>Lamiaceae</taxon>
        <taxon>Nepetoideae</taxon>
        <taxon>Mentheae</taxon>
        <taxon>Salviinae</taxon>
        <taxon>Salvia</taxon>
        <taxon>Salvia subgen. Calosphace</taxon>
    </lineage>
</organism>
<dbReference type="PANTHER" id="PTHR33103">
    <property type="entry name" value="OS01G0153900 PROTEIN"/>
    <property type="match status" value="1"/>
</dbReference>
<sequence>MSNSKEDIKFSLKATVNKKKVLFAEVDGTFADVLLSFLTLPLGTVVEILKKHLQFGSLTSLYTGLANIDSVHFWAEGAKSILLHPQSSSDASCKKLKLDVSDSSLLEFFYYPKKCICEARFQSTTMHHDNLGRCKRCFSSPTEREEAKNKTRTVPCYDGVFMKTTSSFLITDNLQIMPNAGLLQIASVLGATNMDEAETMNVTFGLYEVMELLMYSLISMNPLSAIILDARLEYIKGTEFIADASNSNFNTMNLKLMVQKSTNKLLYAEAEEDFVDFLFSFLTIPLGVVVSLLSLNSHVKAIDNLYKSAADLIHDKYFKNLDAKTRLLKPKIPYGYASKNHIFLLIEDIYSGGVVIASTNIPKGKGNYLKGPRSYKVTDDLTVTPFCIVPIISSLNEEKVPLSDIEEVELQIGLKEGLSILKASLTSKCALTDALLSQILNRKRKREDV</sequence>
<proteinExistence type="predicted"/>
<dbReference type="EMBL" id="JBEAFC010000004">
    <property type="protein sequence ID" value="KAL1560808.1"/>
    <property type="molecule type" value="Genomic_DNA"/>
</dbReference>
<dbReference type="Pfam" id="PF05056">
    <property type="entry name" value="DUF674"/>
    <property type="match status" value="1"/>
</dbReference>
<keyword evidence="2" id="KW-1185">Reference proteome</keyword>
<evidence type="ECO:0000313" key="2">
    <source>
        <dbReference type="Proteomes" id="UP001567538"/>
    </source>
</evidence>